<evidence type="ECO:0000313" key="3">
    <source>
        <dbReference type="Proteomes" id="UP000692954"/>
    </source>
</evidence>
<dbReference type="AlphaFoldDB" id="A0A8S1MW37"/>
<comment type="caution">
    <text evidence="2">The sequence shown here is derived from an EMBL/GenBank/DDBJ whole genome shotgun (WGS) entry which is preliminary data.</text>
</comment>
<accession>A0A8S1MW37</accession>
<protein>
    <recommendedName>
        <fullName evidence="4">Transmembrane protein</fullName>
    </recommendedName>
</protein>
<reference evidence="2" key="1">
    <citation type="submission" date="2021-01" db="EMBL/GenBank/DDBJ databases">
        <authorList>
            <consortium name="Genoscope - CEA"/>
            <person name="William W."/>
        </authorList>
    </citation>
    <scope>NUCLEOTIDE SEQUENCE</scope>
</reference>
<dbReference type="Proteomes" id="UP000692954">
    <property type="component" value="Unassembled WGS sequence"/>
</dbReference>
<gene>
    <name evidence="2" type="ORF">PSON_ATCC_30995.1.T0450336</name>
</gene>
<evidence type="ECO:0000256" key="1">
    <source>
        <dbReference type="SAM" id="Phobius"/>
    </source>
</evidence>
<sequence length="116" mass="14453">MEILFYQDTLFHFWLFIPNPLHIQNYDIYIQFPKKQTILKYNLYQFQCHHFSIQVIQQNLNMNIQNQQLEQVYLVLQQGHYQFIILISNNIMFYYLNGFISILFFNFSLKFNYRFD</sequence>
<keyword evidence="3" id="KW-1185">Reference proteome</keyword>
<keyword evidence="1" id="KW-1133">Transmembrane helix</keyword>
<organism evidence="2 3">
    <name type="scientific">Paramecium sonneborni</name>
    <dbReference type="NCBI Taxonomy" id="65129"/>
    <lineage>
        <taxon>Eukaryota</taxon>
        <taxon>Sar</taxon>
        <taxon>Alveolata</taxon>
        <taxon>Ciliophora</taxon>
        <taxon>Intramacronucleata</taxon>
        <taxon>Oligohymenophorea</taxon>
        <taxon>Peniculida</taxon>
        <taxon>Parameciidae</taxon>
        <taxon>Paramecium</taxon>
    </lineage>
</organism>
<keyword evidence="1" id="KW-0472">Membrane</keyword>
<feature type="transmembrane region" description="Helical" evidence="1">
    <location>
        <begin position="83"/>
        <end position="105"/>
    </location>
</feature>
<evidence type="ECO:0008006" key="4">
    <source>
        <dbReference type="Google" id="ProtNLM"/>
    </source>
</evidence>
<evidence type="ECO:0000313" key="2">
    <source>
        <dbReference type="EMBL" id="CAD8083899.1"/>
    </source>
</evidence>
<name>A0A8S1MW37_9CILI</name>
<keyword evidence="1" id="KW-0812">Transmembrane</keyword>
<dbReference type="EMBL" id="CAJJDN010000045">
    <property type="protein sequence ID" value="CAD8083899.1"/>
    <property type="molecule type" value="Genomic_DNA"/>
</dbReference>
<proteinExistence type="predicted"/>